<evidence type="ECO:0000256" key="3">
    <source>
        <dbReference type="ARBA" id="ARBA00023125"/>
    </source>
</evidence>
<reference evidence="8" key="1">
    <citation type="submission" date="2020-06" db="EMBL/GenBank/DDBJ databases">
        <title>WGS assembly of Ceratodon purpureus strain R40.</title>
        <authorList>
            <person name="Carey S.B."/>
            <person name="Jenkins J."/>
            <person name="Shu S."/>
            <person name="Lovell J.T."/>
            <person name="Sreedasyam A."/>
            <person name="Maumus F."/>
            <person name="Tiley G.P."/>
            <person name="Fernandez-Pozo N."/>
            <person name="Barry K."/>
            <person name="Chen C."/>
            <person name="Wang M."/>
            <person name="Lipzen A."/>
            <person name="Daum C."/>
            <person name="Saski C.A."/>
            <person name="Payton A.C."/>
            <person name="Mcbreen J.C."/>
            <person name="Conrad R.E."/>
            <person name="Kollar L.M."/>
            <person name="Olsson S."/>
            <person name="Huttunen S."/>
            <person name="Landis J.B."/>
            <person name="Wickett N.J."/>
            <person name="Johnson M.G."/>
            <person name="Rensing S.A."/>
            <person name="Grimwood J."/>
            <person name="Schmutz J."/>
            <person name="Mcdaniel S.F."/>
        </authorList>
    </citation>
    <scope>NUCLEOTIDE SEQUENCE</scope>
    <source>
        <strain evidence="8">R40</strain>
    </source>
</reference>
<gene>
    <name evidence="8" type="ORF">KC19_5G006000</name>
</gene>
<organism evidence="8 9">
    <name type="scientific">Ceratodon purpureus</name>
    <name type="common">Fire moss</name>
    <name type="synonym">Dicranum purpureum</name>
    <dbReference type="NCBI Taxonomy" id="3225"/>
    <lineage>
        <taxon>Eukaryota</taxon>
        <taxon>Viridiplantae</taxon>
        <taxon>Streptophyta</taxon>
        <taxon>Embryophyta</taxon>
        <taxon>Bryophyta</taxon>
        <taxon>Bryophytina</taxon>
        <taxon>Bryopsida</taxon>
        <taxon>Dicranidae</taxon>
        <taxon>Pseudoditrichales</taxon>
        <taxon>Ditrichaceae</taxon>
        <taxon>Ceratodon</taxon>
    </lineage>
</organism>
<keyword evidence="3" id="KW-0238">DNA-binding</keyword>
<dbReference type="InterPro" id="IPR001471">
    <property type="entry name" value="AP2/ERF_dom"/>
</dbReference>
<feature type="domain" description="AP2/ERF" evidence="7">
    <location>
        <begin position="136"/>
        <end position="194"/>
    </location>
</feature>
<dbReference type="EMBL" id="CM026425">
    <property type="protein sequence ID" value="KAG0575468.1"/>
    <property type="molecule type" value="Genomic_DNA"/>
</dbReference>
<evidence type="ECO:0000313" key="9">
    <source>
        <dbReference type="Proteomes" id="UP000822688"/>
    </source>
</evidence>
<dbReference type="GO" id="GO:0003677">
    <property type="term" value="F:DNA binding"/>
    <property type="evidence" value="ECO:0007669"/>
    <property type="project" value="UniProtKB-KW"/>
</dbReference>
<keyword evidence="9" id="KW-1185">Reference proteome</keyword>
<sequence>MPEGLKGKHTQICEELDQWRSWRAGSCVDCLAHHGNSSAPSNQDQQYCHFHTCPDKVGQTLLYCSHLCDKQADAKPKVKPVEIDDLKNLALFTSGKSLAANKLTGNDKSGESPLISTTSPTTAGESKAGIEAVDGREGGVRYREKLRKFVVEYRPSRFKWKLWMGTYSSQQDGRRAFDCAMFYAGQGKGNYYFPDSPHLFQKLGPLQRLFSQVSKDARDKSFNLELKKRAKEIIKQTAHLGNVERSFRCTPAQAYQHVDFANPELLIGAAPTHSGARSEGSSALPPPKRGEDAGSVAELACEISKEPKDCSDPTFKDLEPLFQLRPPFYRDDQVCNSTTATVAAGDRLSDAAGELRSGSPFFVPGLHTQLDTTPKFVLDSEIDEFRHDLPLWIYEIILSHSTSTGPCFSC</sequence>
<dbReference type="PANTHER" id="PTHR31839">
    <property type="entry name" value="DEHYDRATION-RESPONSIVE ELEMENT-BINDING PROTEIN 1D"/>
    <property type="match status" value="1"/>
</dbReference>
<keyword evidence="2" id="KW-0805">Transcription regulation</keyword>
<protein>
    <recommendedName>
        <fullName evidence="7">AP2/ERF domain-containing protein</fullName>
    </recommendedName>
</protein>
<feature type="compositionally biased region" description="Polar residues" evidence="6">
    <location>
        <begin position="114"/>
        <end position="124"/>
    </location>
</feature>
<comment type="subcellular location">
    <subcellularLocation>
        <location evidence="1">Nucleus</location>
    </subcellularLocation>
</comment>
<accession>A0A8T0HYP2</accession>
<feature type="region of interest" description="Disordered" evidence="6">
    <location>
        <begin position="271"/>
        <end position="295"/>
    </location>
</feature>
<dbReference type="PROSITE" id="PS51032">
    <property type="entry name" value="AP2_ERF"/>
    <property type="match status" value="1"/>
</dbReference>
<evidence type="ECO:0000256" key="4">
    <source>
        <dbReference type="ARBA" id="ARBA00023163"/>
    </source>
</evidence>
<comment type="caution">
    <text evidence="8">The sequence shown here is derived from an EMBL/GenBank/DDBJ whole genome shotgun (WGS) entry which is preliminary data.</text>
</comment>
<dbReference type="AlphaFoldDB" id="A0A8T0HYP2"/>
<dbReference type="GO" id="GO:0005634">
    <property type="term" value="C:nucleus"/>
    <property type="evidence" value="ECO:0007669"/>
    <property type="project" value="UniProtKB-SubCell"/>
</dbReference>
<keyword evidence="5" id="KW-0539">Nucleus</keyword>
<dbReference type="InterPro" id="IPR045277">
    <property type="entry name" value="DRE1A-I"/>
</dbReference>
<keyword evidence="4" id="KW-0804">Transcription</keyword>
<evidence type="ECO:0000256" key="6">
    <source>
        <dbReference type="SAM" id="MobiDB-lite"/>
    </source>
</evidence>
<proteinExistence type="predicted"/>
<dbReference type="GO" id="GO:0003700">
    <property type="term" value="F:DNA-binding transcription factor activity"/>
    <property type="evidence" value="ECO:0007669"/>
    <property type="project" value="InterPro"/>
</dbReference>
<name>A0A8T0HYP2_CERPU</name>
<dbReference type="PANTHER" id="PTHR31839:SF2">
    <property type="entry name" value="DEHYDRATION-RESPONSIVE ELEMENT-BINDING PROTEIN 1D"/>
    <property type="match status" value="1"/>
</dbReference>
<evidence type="ECO:0000256" key="2">
    <source>
        <dbReference type="ARBA" id="ARBA00023015"/>
    </source>
</evidence>
<evidence type="ECO:0000259" key="7">
    <source>
        <dbReference type="PROSITE" id="PS51032"/>
    </source>
</evidence>
<dbReference type="OrthoDB" id="10551119at2759"/>
<evidence type="ECO:0000256" key="1">
    <source>
        <dbReference type="ARBA" id="ARBA00004123"/>
    </source>
</evidence>
<dbReference type="Proteomes" id="UP000822688">
    <property type="component" value="Chromosome 5"/>
</dbReference>
<evidence type="ECO:0000313" key="8">
    <source>
        <dbReference type="EMBL" id="KAG0575468.1"/>
    </source>
</evidence>
<feature type="region of interest" description="Disordered" evidence="6">
    <location>
        <begin position="103"/>
        <end position="126"/>
    </location>
</feature>
<evidence type="ECO:0000256" key="5">
    <source>
        <dbReference type="ARBA" id="ARBA00023242"/>
    </source>
</evidence>